<evidence type="ECO:0000256" key="8">
    <source>
        <dbReference type="ARBA" id="ARBA00023170"/>
    </source>
</evidence>
<dbReference type="InterPro" id="IPR017978">
    <property type="entry name" value="GPCR_3_C"/>
</dbReference>
<keyword evidence="6" id="KW-0297">G-protein coupled receptor</keyword>
<dbReference type="InterPro" id="IPR000337">
    <property type="entry name" value="GPCR_3"/>
</dbReference>
<evidence type="ECO:0000313" key="14">
    <source>
        <dbReference type="Proteomes" id="UP000694545"/>
    </source>
</evidence>
<sequence length="832" mass="93963">YILFSHSFTISFTISIFPISNVDVIVLTMLNFQILGTFVVTKNYQHVLALVLAVKEVNENPRLLLNITLGFHIYDSYFNEKMTYQSTLNLLFGLKTIAPNYKCDTQKNLIAVIGGLDSETSHYMASILHIYKIPQVGYACKEYSTKIQFPFIYRTVPSEEYQYSGIVQLLLHFLWTWVGIITLDDDKGENFIQILMAMLSQNGICSAFTARMPSLTSFSQLYDKYFNTGILLHLFSHSKSKVLVVFAETLSTLGLKLLLIQNENMEGTLGRVWIMTAQWDFPAVQFHRNWDIRIFQGTLSFAVHSNEVAGFQNFLLALKPNLLNGDNFIKDFWEQSFDCLFSDAHEGGESPGTCTGKETLQSLSGPFFEMSMTPQSYSVYSAVYIVAHALHAMFSSAIKLRLAAALPNPQPWQVLPYNPNFTIINRQIYRITDYLVFTISVDKFLGVFGVTFGFDIINWVTFPNKSFSRVKVGRMDPWDVQAKELTIDEDTITWHDMTPSSVCNDECHPGSVRKKKEGKPFCCYDCDPCPEGKISNQKDSNQEGCLPKLLNFLHYDERLSIGLVLMAFSFSLVTAWVLGTFIKYRSTPIVKANNRGLTYTLLLSLLLGFLCSLLFIGRPQPVSCLLRQTAFGTIFSVAISSVLAKTLMVVLAFVATKPGSRIRSWVGKRVAALIVLSCSLIQAAICTAWLWTAPPFPDLDMHSLAQEVVLYCNEGSVLMFYGVLGYMAFLSLVSFVVAFFARKLPDAFNEAKFITFSMLMFCSVWVSFVPTYLSTKGKYMVVVEIFSILSSNAGLLGCIFFPKCYIIVLRPELNNKEQLRRRNIPSLLSRNS</sequence>
<keyword evidence="14" id="KW-1185">Reference proteome</keyword>
<keyword evidence="9" id="KW-0325">Glycoprotein</keyword>
<dbReference type="PROSITE" id="PS00981">
    <property type="entry name" value="G_PROTEIN_RECEP_F3_3"/>
    <property type="match status" value="1"/>
</dbReference>
<evidence type="ECO:0000256" key="6">
    <source>
        <dbReference type="ARBA" id="ARBA00023040"/>
    </source>
</evidence>
<evidence type="ECO:0000256" key="2">
    <source>
        <dbReference type="ARBA" id="ARBA00022475"/>
    </source>
</evidence>
<reference evidence="13" key="2">
    <citation type="submission" date="2025-09" db="UniProtKB">
        <authorList>
            <consortium name="Ensembl"/>
        </authorList>
    </citation>
    <scope>IDENTIFICATION</scope>
</reference>
<dbReference type="InterPro" id="IPR004073">
    <property type="entry name" value="GPCR_3_vmron_rcpt_2"/>
</dbReference>
<dbReference type="Proteomes" id="UP000694545">
    <property type="component" value="Unplaced"/>
</dbReference>
<organism evidence="13 14">
    <name type="scientific">Varanus komodoensis</name>
    <name type="common">Komodo dragon</name>
    <dbReference type="NCBI Taxonomy" id="61221"/>
    <lineage>
        <taxon>Eukaryota</taxon>
        <taxon>Metazoa</taxon>
        <taxon>Chordata</taxon>
        <taxon>Craniata</taxon>
        <taxon>Vertebrata</taxon>
        <taxon>Euteleostomi</taxon>
        <taxon>Lepidosauria</taxon>
        <taxon>Squamata</taxon>
        <taxon>Bifurcata</taxon>
        <taxon>Unidentata</taxon>
        <taxon>Episquamata</taxon>
        <taxon>Toxicofera</taxon>
        <taxon>Anguimorpha</taxon>
        <taxon>Paleoanguimorpha</taxon>
        <taxon>Varanoidea</taxon>
        <taxon>Varanidae</taxon>
        <taxon>Varanus</taxon>
    </lineage>
</organism>
<evidence type="ECO:0000259" key="12">
    <source>
        <dbReference type="PROSITE" id="PS50259"/>
    </source>
</evidence>
<feature type="transmembrane region" description="Helical" evidence="11">
    <location>
        <begin position="629"/>
        <end position="654"/>
    </location>
</feature>
<feature type="transmembrane region" description="Helical" evidence="11">
    <location>
        <begin position="596"/>
        <end position="617"/>
    </location>
</feature>
<dbReference type="PRINTS" id="PR01535">
    <property type="entry name" value="VOMERONASL2R"/>
</dbReference>
<protein>
    <recommendedName>
        <fullName evidence="12">G-protein coupled receptors family 3 profile domain-containing protein</fullName>
    </recommendedName>
</protein>
<keyword evidence="2" id="KW-1003">Cell membrane</keyword>
<feature type="domain" description="G-protein coupled receptors family 3 profile" evidence="12">
    <location>
        <begin position="559"/>
        <end position="823"/>
    </location>
</feature>
<feature type="transmembrane region" description="Helical" evidence="11">
    <location>
        <begin position="559"/>
        <end position="584"/>
    </location>
</feature>
<dbReference type="InterPro" id="IPR000068">
    <property type="entry name" value="GPCR_3_Ca_sens_rcpt-rel"/>
</dbReference>
<evidence type="ECO:0000256" key="9">
    <source>
        <dbReference type="ARBA" id="ARBA00023180"/>
    </source>
</evidence>
<evidence type="ECO:0000256" key="11">
    <source>
        <dbReference type="SAM" id="Phobius"/>
    </source>
</evidence>
<keyword evidence="8" id="KW-0675">Receptor</keyword>
<comment type="subcellular location">
    <subcellularLocation>
        <location evidence="1">Cell membrane</location>
        <topology evidence="1">Multi-pass membrane protein</topology>
    </subcellularLocation>
</comment>
<dbReference type="CDD" id="cd15283">
    <property type="entry name" value="7tmC_V2R_pheromone"/>
    <property type="match status" value="1"/>
</dbReference>
<evidence type="ECO:0000256" key="3">
    <source>
        <dbReference type="ARBA" id="ARBA00022692"/>
    </source>
</evidence>
<dbReference type="SUPFAM" id="SSF53822">
    <property type="entry name" value="Periplasmic binding protein-like I"/>
    <property type="match status" value="1"/>
</dbReference>
<evidence type="ECO:0000256" key="5">
    <source>
        <dbReference type="ARBA" id="ARBA00022989"/>
    </source>
</evidence>
<accession>A0A8D2IS82</accession>
<dbReference type="Gene3D" id="2.10.50.30">
    <property type="entry name" value="GPCR, family 3, nine cysteines domain"/>
    <property type="match status" value="1"/>
</dbReference>
<proteinExistence type="predicted"/>
<dbReference type="PROSITE" id="PS50259">
    <property type="entry name" value="G_PROTEIN_RECEP_F3_4"/>
    <property type="match status" value="1"/>
</dbReference>
<dbReference type="PANTHER" id="PTHR24061">
    <property type="entry name" value="CALCIUM-SENSING RECEPTOR-RELATED"/>
    <property type="match status" value="1"/>
</dbReference>
<dbReference type="InterPro" id="IPR017979">
    <property type="entry name" value="GPCR_3_CS"/>
</dbReference>
<dbReference type="PRINTS" id="PR00248">
    <property type="entry name" value="GPCRMGR"/>
</dbReference>
<evidence type="ECO:0000256" key="10">
    <source>
        <dbReference type="ARBA" id="ARBA00023224"/>
    </source>
</evidence>
<dbReference type="InterPro" id="IPR011500">
    <property type="entry name" value="GPCR_3_9-Cys_dom"/>
</dbReference>
<dbReference type="Ensembl" id="ENSVKKT00000002881.1">
    <property type="protein sequence ID" value="ENSVKKP00000002805.1"/>
    <property type="gene ID" value="ENSVKKG00000002197.1"/>
</dbReference>
<dbReference type="AlphaFoldDB" id="A0A8D2IS82"/>
<dbReference type="InterPro" id="IPR038550">
    <property type="entry name" value="GPCR_3_9-Cys_sf"/>
</dbReference>
<reference evidence="13" key="1">
    <citation type="submission" date="2025-08" db="UniProtKB">
        <authorList>
            <consortium name="Ensembl"/>
        </authorList>
    </citation>
    <scope>IDENTIFICATION</scope>
</reference>
<evidence type="ECO:0000313" key="13">
    <source>
        <dbReference type="Ensembl" id="ENSVKKP00000002805.1"/>
    </source>
</evidence>
<dbReference type="PANTHER" id="PTHR24061:SF599">
    <property type="entry name" value="G-PROTEIN COUPLED RECEPTORS FAMILY 3 PROFILE DOMAIN-CONTAINING PROTEIN"/>
    <property type="match status" value="1"/>
</dbReference>
<feature type="transmembrane region" description="Helical" evidence="11">
    <location>
        <begin position="670"/>
        <end position="691"/>
    </location>
</feature>
<dbReference type="InterPro" id="IPR028082">
    <property type="entry name" value="Peripla_BP_I"/>
</dbReference>
<keyword evidence="10" id="KW-0807">Transducer</keyword>
<dbReference type="GO" id="GO:0004930">
    <property type="term" value="F:G protein-coupled receptor activity"/>
    <property type="evidence" value="ECO:0007669"/>
    <property type="project" value="UniProtKB-KW"/>
</dbReference>
<evidence type="ECO:0000256" key="7">
    <source>
        <dbReference type="ARBA" id="ARBA00023136"/>
    </source>
</evidence>
<feature type="transmembrane region" description="Helical" evidence="11">
    <location>
        <begin position="753"/>
        <end position="773"/>
    </location>
</feature>
<name>A0A8D2IS82_VARKO</name>
<dbReference type="InterPro" id="IPR001828">
    <property type="entry name" value="ANF_lig-bd_rcpt"/>
</dbReference>
<evidence type="ECO:0000256" key="1">
    <source>
        <dbReference type="ARBA" id="ARBA00004651"/>
    </source>
</evidence>
<keyword evidence="4" id="KW-0732">Signal</keyword>
<feature type="transmembrane region" description="Helical" evidence="11">
    <location>
        <begin position="718"/>
        <end position="741"/>
    </location>
</feature>
<evidence type="ECO:0000256" key="4">
    <source>
        <dbReference type="ARBA" id="ARBA00022729"/>
    </source>
</evidence>
<feature type="transmembrane region" description="Helical" evidence="11">
    <location>
        <begin position="779"/>
        <end position="801"/>
    </location>
</feature>
<keyword evidence="5 11" id="KW-1133">Transmembrane helix</keyword>
<dbReference type="Gene3D" id="3.40.50.2300">
    <property type="match status" value="2"/>
</dbReference>
<keyword evidence="7 11" id="KW-0472">Membrane</keyword>
<dbReference type="Pfam" id="PF00003">
    <property type="entry name" value="7tm_3"/>
    <property type="match status" value="1"/>
</dbReference>
<dbReference type="Pfam" id="PF01094">
    <property type="entry name" value="ANF_receptor"/>
    <property type="match status" value="1"/>
</dbReference>
<keyword evidence="3 11" id="KW-0812">Transmembrane</keyword>
<dbReference type="OMA" id="VVYAETH"/>
<dbReference type="FunFam" id="3.40.50.2300:FF:000024">
    <property type="entry name" value="Vomeronasal 2, receptor 73"/>
    <property type="match status" value="1"/>
</dbReference>
<dbReference type="Pfam" id="PF07562">
    <property type="entry name" value="NCD3G"/>
    <property type="match status" value="1"/>
</dbReference>
<dbReference type="GO" id="GO:0005886">
    <property type="term" value="C:plasma membrane"/>
    <property type="evidence" value="ECO:0007669"/>
    <property type="project" value="UniProtKB-SubCell"/>
</dbReference>